<proteinExistence type="predicted"/>
<dbReference type="Gene3D" id="3.40.50.2000">
    <property type="entry name" value="Glycogen Phosphorylase B"/>
    <property type="match status" value="2"/>
</dbReference>
<dbReference type="OrthoDB" id="509705at2"/>
<evidence type="ECO:0000256" key="1">
    <source>
        <dbReference type="ARBA" id="ARBA00022676"/>
    </source>
</evidence>
<protein>
    <submittedName>
        <fullName evidence="6">Glycosyltransferase involved in cell wall biosynthesis</fullName>
    </submittedName>
</protein>
<reference evidence="6 7" key="1">
    <citation type="submission" date="2017-10" db="EMBL/GenBank/DDBJ databases">
        <title>Sequencing the genomes of 1000 actinobacteria strains.</title>
        <authorList>
            <person name="Klenk H.-P."/>
        </authorList>
    </citation>
    <scope>NUCLEOTIDE SEQUENCE [LARGE SCALE GENOMIC DNA]</scope>
    <source>
        <strain evidence="6 7">DSM 18966</strain>
    </source>
</reference>
<dbReference type="PANTHER" id="PTHR12526">
    <property type="entry name" value="GLYCOSYLTRANSFERASE"/>
    <property type="match status" value="1"/>
</dbReference>
<evidence type="ECO:0000259" key="4">
    <source>
        <dbReference type="Pfam" id="PF00534"/>
    </source>
</evidence>
<evidence type="ECO:0000259" key="5">
    <source>
        <dbReference type="Pfam" id="PF13579"/>
    </source>
</evidence>
<feature type="compositionally biased region" description="Low complexity" evidence="3">
    <location>
        <begin position="179"/>
        <end position="193"/>
    </location>
</feature>
<dbReference type="PANTHER" id="PTHR12526:SF635">
    <property type="entry name" value="GLYCOSYL TRANSFERASE GROUP 1"/>
    <property type="match status" value="1"/>
</dbReference>
<evidence type="ECO:0000256" key="2">
    <source>
        <dbReference type="ARBA" id="ARBA00022679"/>
    </source>
</evidence>
<dbReference type="AlphaFoldDB" id="A0A2A9E0W6"/>
<dbReference type="CDD" id="cd03794">
    <property type="entry name" value="GT4_WbuB-like"/>
    <property type="match status" value="1"/>
</dbReference>
<evidence type="ECO:0000313" key="6">
    <source>
        <dbReference type="EMBL" id="PFG32276.1"/>
    </source>
</evidence>
<dbReference type="InterPro" id="IPR028098">
    <property type="entry name" value="Glyco_trans_4-like_N"/>
</dbReference>
<feature type="region of interest" description="Disordered" evidence="3">
    <location>
        <begin position="163"/>
        <end position="193"/>
    </location>
</feature>
<feature type="domain" description="Glycosyl transferase family 1" evidence="4">
    <location>
        <begin position="407"/>
        <end position="576"/>
    </location>
</feature>
<keyword evidence="7" id="KW-1185">Reference proteome</keyword>
<gene>
    <name evidence="6" type="ORF">ATL42_0096</name>
</gene>
<keyword evidence="1" id="KW-0328">Glycosyltransferase</keyword>
<organism evidence="6 7">
    <name type="scientific">Sanguibacter antarcticus</name>
    <dbReference type="NCBI Taxonomy" id="372484"/>
    <lineage>
        <taxon>Bacteria</taxon>
        <taxon>Bacillati</taxon>
        <taxon>Actinomycetota</taxon>
        <taxon>Actinomycetes</taxon>
        <taxon>Micrococcales</taxon>
        <taxon>Sanguibacteraceae</taxon>
        <taxon>Sanguibacter</taxon>
    </lineage>
</organism>
<dbReference type="SUPFAM" id="SSF53756">
    <property type="entry name" value="UDP-Glycosyltransferase/glycogen phosphorylase"/>
    <property type="match status" value="1"/>
</dbReference>
<evidence type="ECO:0000256" key="3">
    <source>
        <dbReference type="SAM" id="MobiDB-lite"/>
    </source>
</evidence>
<dbReference type="Proteomes" id="UP000225548">
    <property type="component" value="Unassembled WGS sequence"/>
</dbReference>
<dbReference type="GO" id="GO:0016757">
    <property type="term" value="F:glycosyltransferase activity"/>
    <property type="evidence" value="ECO:0007669"/>
    <property type="project" value="UniProtKB-KW"/>
</dbReference>
<dbReference type="InterPro" id="IPR001296">
    <property type="entry name" value="Glyco_trans_1"/>
</dbReference>
<comment type="caution">
    <text evidence="6">The sequence shown here is derived from an EMBL/GenBank/DDBJ whole genome shotgun (WGS) entry which is preliminary data.</text>
</comment>
<feature type="domain" description="Glycosyltransferase subfamily 4-like N-terminal" evidence="5">
    <location>
        <begin position="212"/>
        <end position="391"/>
    </location>
</feature>
<accession>A0A2A9E0W6</accession>
<dbReference type="Pfam" id="PF00534">
    <property type="entry name" value="Glycos_transf_1"/>
    <property type="match status" value="1"/>
</dbReference>
<evidence type="ECO:0000313" key="7">
    <source>
        <dbReference type="Proteomes" id="UP000225548"/>
    </source>
</evidence>
<dbReference type="Pfam" id="PF13579">
    <property type="entry name" value="Glyco_trans_4_4"/>
    <property type="match status" value="1"/>
</dbReference>
<dbReference type="EMBL" id="PDJG01000001">
    <property type="protein sequence ID" value="PFG32276.1"/>
    <property type="molecule type" value="Genomic_DNA"/>
</dbReference>
<dbReference type="RefSeq" id="WP_098453674.1">
    <property type="nucleotide sequence ID" value="NZ_PDJG01000001.1"/>
</dbReference>
<sequence>MTFLAPARLGELVCNVALAGTTSARHLTDDPLNFVLQTSRRLPRRAREAAGRALRSGARREGSVRRAAGFWLVDRPDEARSVLAQVPTPRPGGWRSRLHGEMAVQLGCTSLVPDLVLERFPAIRARALWSQGDLTAAVTAADVHRSTRALHARLASELHVMTPGALAGDPTPPQTTRTSMPPEASEPSSMSGPSALSVLHVLTNSLPHTQSGYAQRSHSVLLAQQSAGLQAAAVTRLGYPVSIGRIDARHTDVVDSITYHRLIAPVAERTAHERVLDAVDRLVPVARAHGADILHATTNYMNAVVARSAAQRLGIPWVYEVRGLLEETWVASRPSVAEQERAATSEKYAVLRARETEMALAADHVFTLSETLRHELVERGIPDAHITVVPNAVDEALLTTSLSPAAARRALGLPEDGFWVGTVSSLVDYEGLDTLVDAIAELRGRGIDARGLIVGDGVSRPGLEAQARALGVASAVTFTGRVPRAAAAVHHQALDVFVVPRRDLRVCRLVTPLKPVEAMACARPVVASDLPALAELVTAPGSGRVVSPEAPGALADVLEELASDEALRASLGASGRAFASTRTWGSVGATYREVMRSVAHRGVAV</sequence>
<name>A0A2A9E0W6_9MICO</name>
<keyword evidence="2 6" id="KW-0808">Transferase</keyword>